<name>A0A8S9GX29_BRACR</name>
<dbReference type="EMBL" id="QGKY02001925">
    <property type="protein sequence ID" value="KAF2548552.1"/>
    <property type="molecule type" value="Genomic_DNA"/>
</dbReference>
<organism evidence="1">
    <name type="scientific">Brassica cretica</name>
    <name type="common">Mustard</name>
    <dbReference type="NCBI Taxonomy" id="69181"/>
    <lineage>
        <taxon>Eukaryota</taxon>
        <taxon>Viridiplantae</taxon>
        <taxon>Streptophyta</taxon>
        <taxon>Embryophyta</taxon>
        <taxon>Tracheophyta</taxon>
        <taxon>Spermatophyta</taxon>
        <taxon>Magnoliopsida</taxon>
        <taxon>eudicotyledons</taxon>
        <taxon>Gunneridae</taxon>
        <taxon>Pentapetalae</taxon>
        <taxon>rosids</taxon>
        <taxon>malvids</taxon>
        <taxon>Brassicales</taxon>
        <taxon>Brassicaceae</taxon>
        <taxon>Brassiceae</taxon>
        <taxon>Brassica</taxon>
    </lineage>
</organism>
<proteinExistence type="predicted"/>
<accession>A0A8S9GX29</accession>
<reference evidence="1" key="1">
    <citation type="submission" date="2019-12" db="EMBL/GenBank/DDBJ databases">
        <title>Genome sequencing and annotation of Brassica cretica.</title>
        <authorList>
            <person name="Studholme D.J."/>
            <person name="Sarris P.F."/>
        </authorList>
    </citation>
    <scope>NUCLEOTIDE SEQUENCE</scope>
    <source>
        <strain evidence="1">PFS-102/07</strain>
        <tissue evidence="1">Leaf</tissue>
    </source>
</reference>
<gene>
    <name evidence="1" type="ORF">F2Q70_00020853</name>
</gene>
<dbReference type="AlphaFoldDB" id="A0A8S9GX29"/>
<comment type="caution">
    <text evidence="1">The sequence shown here is derived from an EMBL/GenBank/DDBJ whole genome shotgun (WGS) entry which is preliminary data.</text>
</comment>
<sequence>MDECVAVAVQSSQQTVLGKDGTQPVLVVDAVPFEAHIVVVQADFHLKEWYLSRKKFRVSEDYLLNSIMDYDYALPMFHHSLSVIVNSNRDSNVEIVEDLNLWSCGGEGETCMIDEGA</sequence>
<protein>
    <submittedName>
        <fullName evidence="1">Uncharacterized protein</fullName>
    </submittedName>
</protein>
<evidence type="ECO:0000313" key="1">
    <source>
        <dbReference type="EMBL" id="KAF2548552.1"/>
    </source>
</evidence>